<dbReference type="AlphaFoldDB" id="A0A1H5BWP1"/>
<dbReference type="InterPro" id="IPR053136">
    <property type="entry name" value="UTP_pyrophosphatase-like"/>
</dbReference>
<evidence type="ECO:0000313" key="2">
    <source>
        <dbReference type="EMBL" id="SED58697.1"/>
    </source>
</evidence>
<gene>
    <name evidence="2" type="ORF">SAMN04489727_8478</name>
</gene>
<protein>
    <recommendedName>
        <fullName evidence="1">YgjP-like metallopeptidase domain-containing protein</fullName>
    </recommendedName>
</protein>
<dbReference type="CDD" id="cd07344">
    <property type="entry name" value="M48_yhfN_like"/>
    <property type="match status" value="1"/>
</dbReference>
<organism evidence="2 3">
    <name type="scientific">Amycolatopsis tolypomycina</name>
    <dbReference type="NCBI Taxonomy" id="208445"/>
    <lineage>
        <taxon>Bacteria</taxon>
        <taxon>Bacillati</taxon>
        <taxon>Actinomycetota</taxon>
        <taxon>Actinomycetes</taxon>
        <taxon>Pseudonocardiales</taxon>
        <taxon>Pseudonocardiaceae</taxon>
        <taxon>Amycolatopsis</taxon>
    </lineage>
</organism>
<dbReference type="PANTHER" id="PTHR30399:SF1">
    <property type="entry name" value="UTP PYROPHOSPHATASE"/>
    <property type="match status" value="1"/>
</dbReference>
<evidence type="ECO:0000313" key="3">
    <source>
        <dbReference type="Proteomes" id="UP000199622"/>
    </source>
</evidence>
<feature type="domain" description="YgjP-like metallopeptidase" evidence="1">
    <location>
        <begin position="50"/>
        <end position="251"/>
    </location>
</feature>
<accession>A0A1H5BWP1</accession>
<keyword evidence="3" id="KW-1185">Reference proteome</keyword>
<dbReference type="STRING" id="208445.SAMN04489727_8478"/>
<dbReference type="EMBL" id="FNSO01000004">
    <property type="protein sequence ID" value="SED58697.1"/>
    <property type="molecule type" value="Genomic_DNA"/>
</dbReference>
<evidence type="ECO:0000259" key="1">
    <source>
        <dbReference type="Pfam" id="PF01863"/>
    </source>
</evidence>
<dbReference type="Gene3D" id="3.30.2010.10">
    <property type="entry name" value="Metalloproteases ('zincins'), catalytic domain"/>
    <property type="match status" value="1"/>
</dbReference>
<name>A0A1H5BWP1_9PSEU</name>
<proteinExistence type="predicted"/>
<dbReference type="Pfam" id="PF01863">
    <property type="entry name" value="YgjP-like"/>
    <property type="match status" value="1"/>
</dbReference>
<dbReference type="InterPro" id="IPR002725">
    <property type="entry name" value="YgjP-like_metallopeptidase"/>
</dbReference>
<dbReference type="PANTHER" id="PTHR30399">
    <property type="entry name" value="UNCHARACTERIZED PROTEIN YGJP"/>
    <property type="match status" value="1"/>
</dbReference>
<dbReference type="Proteomes" id="UP000199622">
    <property type="component" value="Unassembled WGS sequence"/>
</dbReference>
<reference evidence="3" key="1">
    <citation type="submission" date="2016-10" db="EMBL/GenBank/DDBJ databases">
        <authorList>
            <person name="Varghese N."/>
            <person name="Submissions S."/>
        </authorList>
    </citation>
    <scope>NUCLEOTIDE SEQUENCE [LARGE SCALE GENOMIC DNA]</scope>
    <source>
        <strain evidence="3">DSM 44544</strain>
    </source>
</reference>
<sequence length="264" mass="29167">MITPAGVAWRASVSAGWYECRVSLTVQSALASLPMPREWTWRVVVRPRRRTLGIEVQEDGGLLFAVPPDADPQAVADAVLARLSRLADEVSSRKRRGGQPIKALVGGAGFAYLGRHHRLKVITAEPGRRVRLHQGWLELPDTGSPHQGARLIAEWYAARGSRWVTARVAPLAERTGVTPREVVVRELGERWGACAPDGSIALHWALMQLPTSLVDLVLVHELTHLKVPAHGAAFRHRMRMVLGDLESLERRFALAEPDLWRGAV</sequence>